<sequence length="583" mass="63879">MQATKQPQGAPLRTYAHRKGRSRDLHTFSSPLNVADSDNVSLVEMTRRMKKRARQSIDSFRPVDEQNSRKLLKRPEITHAVAHTLPSGSDSPSAFPLDPFTSLNDGTNKFQYQTPFNLSPVSSPTAPDSMSPVPPRRHLSRTGSRNFKENKGVKRLASPFQSRSKPPFYIKTRTRSEANAHPSENMSDEVQFPISGSLPTLGSMKTTVCGPHLADNSPAYMLQNLSDQDWLRPAKAHTRGPFLEDYVPPGTPFQEWDCSAETFFEGVPLQTSTPNVLKVPLRRYISTNATPSAPNTPDSTHSPDNADNNIFNSFNVRGFESDRHTRRHCNHDSIFSSFDSSTTLSTSIFRPNCMNMENTPQSDPMFSTAAYPPLSGQAVVKLSGVFNDLAIDGMSCSHVWLGLQSLLRGVRPYNAHTVQLYSSWPFGTKCGSLSLAPRSRSLDSTQATVVSSPPSGAYQTGGRKRDRASTIRASDYLVKPTNSLPGGGETSTAISALTTRTRSGTIRAVRHPVASSASSLLVATPQSCVGQGQTQISKPCDSLTNVVSEVDATDSMIIDTHSEESDDELLLDGKGWNWDGRWD</sequence>
<reference evidence="1" key="1">
    <citation type="submission" date="2021-03" db="EMBL/GenBank/DDBJ databases">
        <title>Evolutionary priming and transition to the ectomycorrhizal habit in an iconic lineage of mushroom-forming fungi: is preadaptation a requirement?</title>
        <authorList>
            <consortium name="DOE Joint Genome Institute"/>
            <person name="Looney B.P."/>
            <person name="Miyauchi S."/>
            <person name="Morin E."/>
            <person name="Drula E."/>
            <person name="Courty P.E."/>
            <person name="Chicoki N."/>
            <person name="Fauchery L."/>
            <person name="Kohler A."/>
            <person name="Kuo A."/>
            <person name="LaButti K."/>
            <person name="Pangilinan J."/>
            <person name="Lipzen A."/>
            <person name="Riley R."/>
            <person name="Andreopoulos W."/>
            <person name="He G."/>
            <person name="Johnson J."/>
            <person name="Barry K.W."/>
            <person name="Grigoriev I.V."/>
            <person name="Nagy L."/>
            <person name="Hibbett D."/>
            <person name="Henrissat B."/>
            <person name="Matheny P.B."/>
            <person name="Labbe J."/>
            <person name="Martin A.F."/>
        </authorList>
    </citation>
    <scope>NUCLEOTIDE SEQUENCE</scope>
    <source>
        <strain evidence="1">BPL698</strain>
    </source>
</reference>
<evidence type="ECO:0000313" key="1">
    <source>
        <dbReference type="EMBL" id="KAI9510024.1"/>
    </source>
</evidence>
<organism evidence="1 2">
    <name type="scientific">Russula earlei</name>
    <dbReference type="NCBI Taxonomy" id="71964"/>
    <lineage>
        <taxon>Eukaryota</taxon>
        <taxon>Fungi</taxon>
        <taxon>Dikarya</taxon>
        <taxon>Basidiomycota</taxon>
        <taxon>Agaricomycotina</taxon>
        <taxon>Agaricomycetes</taxon>
        <taxon>Russulales</taxon>
        <taxon>Russulaceae</taxon>
        <taxon>Russula</taxon>
    </lineage>
</organism>
<dbReference type="EMBL" id="JAGFNK010000050">
    <property type="protein sequence ID" value="KAI9510024.1"/>
    <property type="molecule type" value="Genomic_DNA"/>
</dbReference>
<name>A0ACC0UG35_9AGAM</name>
<gene>
    <name evidence="1" type="ORF">F5148DRAFT_1182661</name>
</gene>
<proteinExistence type="predicted"/>
<protein>
    <submittedName>
        <fullName evidence="1">Uncharacterized protein</fullName>
    </submittedName>
</protein>
<accession>A0ACC0UG35</accession>
<evidence type="ECO:0000313" key="2">
    <source>
        <dbReference type="Proteomes" id="UP001207468"/>
    </source>
</evidence>
<keyword evidence="2" id="KW-1185">Reference proteome</keyword>
<comment type="caution">
    <text evidence="1">The sequence shown here is derived from an EMBL/GenBank/DDBJ whole genome shotgun (WGS) entry which is preliminary data.</text>
</comment>
<dbReference type="Proteomes" id="UP001207468">
    <property type="component" value="Unassembled WGS sequence"/>
</dbReference>